<dbReference type="EMBL" id="AGNK02000167">
    <property type="status" value="NOT_ANNOTATED_CDS"/>
    <property type="molecule type" value="Genomic_DNA"/>
</dbReference>
<feature type="domain" description="Transposase-associated" evidence="2">
    <location>
        <begin position="3"/>
        <end position="66"/>
    </location>
</feature>
<reference evidence="3" key="2">
    <citation type="submission" date="2018-08" db="UniProtKB">
        <authorList>
            <consortium name="EnsemblPlants"/>
        </authorList>
    </citation>
    <scope>IDENTIFICATION</scope>
    <source>
        <strain evidence="3">Yugu1</strain>
    </source>
</reference>
<dbReference type="InterPro" id="IPR029480">
    <property type="entry name" value="Transpos_assoc"/>
</dbReference>
<sequence length="220" mass="25242">MDRRWIHGCQLFTPEHEKGVNDFMKFVKSRYSDNDQILCLCCGCRISLDVLIRMASTYTRWIHHGETFEDRIQKNANLQDNGVQENAILRDDRVEEIVVLLDEDAGTKDGLPKMIADMCDAKELEGKMLECIKDYLKRKVSPGSKCTQFTFVVKLLYIKSFYQISNVAFNAILTVLFVAFPGACVPTSYDDAMKYIRAMGLGYESIHVCKKIFQSKETVH</sequence>
<proteinExistence type="predicted"/>
<keyword evidence="1" id="KW-0472">Membrane</keyword>
<evidence type="ECO:0000256" key="1">
    <source>
        <dbReference type="SAM" id="Phobius"/>
    </source>
</evidence>
<keyword evidence="1" id="KW-1133">Transmembrane helix</keyword>
<organism evidence="3 4">
    <name type="scientific">Setaria italica</name>
    <name type="common">Foxtail millet</name>
    <name type="synonym">Panicum italicum</name>
    <dbReference type="NCBI Taxonomy" id="4555"/>
    <lineage>
        <taxon>Eukaryota</taxon>
        <taxon>Viridiplantae</taxon>
        <taxon>Streptophyta</taxon>
        <taxon>Embryophyta</taxon>
        <taxon>Tracheophyta</taxon>
        <taxon>Spermatophyta</taxon>
        <taxon>Magnoliopsida</taxon>
        <taxon>Liliopsida</taxon>
        <taxon>Poales</taxon>
        <taxon>Poaceae</taxon>
        <taxon>PACMAD clade</taxon>
        <taxon>Panicoideae</taxon>
        <taxon>Panicodae</taxon>
        <taxon>Paniceae</taxon>
        <taxon>Cenchrinae</taxon>
        <taxon>Setaria</taxon>
    </lineage>
</organism>
<dbReference type="HOGENOM" id="CLU_012006_2_1_1"/>
<dbReference type="InParanoid" id="K3YZR0"/>
<accession>K3YZR0</accession>
<dbReference type="Pfam" id="PF13963">
    <property type="entry name" value="Transpos_assoc"/>
    <property type="match status" value="1"/>
</dbReference>
<dbReference type="EnsemblPlants" id="KQL29129">
    <property type="protein sequence ID" value="KQL29129"/>
    <property type="gene ID" value="SETIT_019770mg"/>
</dbReference>
<keyword evidence="1" id="KW-0812">Transmembrane</keyword>
<reference evidence="4" key="1">
    <citation type="journal article" date="2012" name="Nat. Biotechnol.">
        <title>Reference genome sequence of the model plant Setaria.</title>
        <authorList>
            <person name="Bennetzen J.L."/>
            <person name="Schmutz J."/>
            <person name="Wang H."/>
            <person name="Percifield R."/>
            <person name="Hawkins J."/>
            <person name="Pontaroli A.C."/>
            <person name="Estep M."/>
            <person name="Feng L."/>
            <person name="Vaughn J.N."/>
            <person name="Grimwood J."/>
            <person name="Jenkins J."/>
            <person name="Barry K."/>
            <person name="Lindquist E."/>
            <person name="Hellsten U."/>
            <person name="Deshpande S."/>
            <person name="Wang X."/>
            <person name="Wu X."/>
            <person name="Mitros T."/>
            <person name="Triplett J."/>
            <person name="Yang X."/>
            <person name="Ye C.Y."/>
            <person name="Mauro-Herrera M."/>
            <person name="Wang L."/>
            <person name="Li P."/>
            <person name="Sharma M."/>
            <person name="Sharma R."/>
            <person name="Ronald P.C."/>
            <person name="Panaud O."/>
            <person name="Kellogg E.A."/>
            <person name="Brutnell T.P."/>
            <person name="Doust A.N."/>
            <person name="Tuskan G.A."/>
            <person name="Rokhsar D."/>
            <person name="Devos K.M."/>
        </authorList>
    </citation>
    <scope>NUCLEOTIDE SEQUENCE [LARGE SCALE GENOMIC DNA]</scope>
    <source>
        <strain evidence="4">cv. Yugu1</strain>
    </source>
</reference>
<feature type="transmembrane region" description="Helical" evidence="1">
    <location>
        <begin position="167"/>
        <end position="189"/>
    </location>
</feature>
<dbReference type="AlphaFoldDB" id="K3YZR0"/>
<keyword evidence="4" id="KW-1185">Reference proteome</keyword>
<dbReference type="Gramene" id="KQL29129">
    <property type="protein sequence ID" value="KQL29129"/>
    <property type="gene ID" value="SETIT_019770mg"/>
</dbReference>
<evidence type="ECO:0000259" key="2">
    <source>
        <dbReference type="Pfam" id="PF13963"/>
    </source>
</evidence>
<name>K3YZR0_SETIT</name>
<evidence type="ECO:0000313" key="4">
    <source>
        <dbReference type="Proteomes" id="UP000004995"/>
    </source>
</evidence>
<protein>
    <recommendedName>
        <fullName evidence="2">Transposase-associated domain-containing protein</fullName>
    </recommendedName>
</protein>
<dbReference type="Proteomes" id="UP000004995">
    <property type="component" value="Unassembled WGS sequence"/>
</dbReference>
<evidence type="ECO:0000313" key="3">
    <source>
        <dbReference type="EnsemblPlants" id="KQL29129"/>
    </source>
</evidence>